<gene>
    <name evidence="2" type="ORF">PIIN_06981</name>
</gene>
<dbReference type="Proteomes" id="UP000007148">
    <property type="component" value="Unassembled WGS sequence"/>
</dbReference>
<sequence>MDTRTAIRSLPVSPPPPGIEQTSHEAKREDGSYDFTPFFASLDTNSKLAQYLSNFDASKFLELLRAAASPLPAKPKLSQHKRRVSEPSQSAIDSYQAELDARERAKAYLCSEIEALDSAITQMEVANVPGVEALRKDFIGAKQFMLDAVANCNTKALTLHLEFDSTPSTPGMPTPPSPRLGTVPLPEVTPTGTPEISRVNTPFSPAQNWPSMLMGPNGVVYRVVATPCELTDSSSYFQLRESSPSSVPSPVSALLRRPAPPVFGRRPTATLLRSLSGLRKTSPNQ</sequence>
<organism evidence="2 3">
    <name type="scientific">Serendipita indica (strain DSM 11827)</name>
    <name type="common">Root endophyte fungus</name>
    <name type="synonym">Piriformospora indica</name>
    <dbReference type="NCBI Taxonomy" id="1109443"/>
    <lineage>
        <taxon>Eukaryota</taxon>
        <taxon>Fungi</taxon>
        <taxon>Dikarya</taxon>
        <taxon>Basidiomycota</taxon>
        <taxon>Agaricomycotina</taxon>
        <taxon>Agaricomycetes</taxon>
        <taxon>Sebacinales</taxon>
        <taxon>Serendipitaceae</taxon>
        <taxon>Serendipita</taxon>
    </lineage>
</organism>
<feature type="compositionally biased region" description="Low complexity" evidence="1">
    <location>
        <begin position="242"/>
        <end position="252"/>
    </location>
</feature>
<dbReference type="OrthoDB" id="3179000at2759"/>
<evidence type="ECO:0000313" key="3">
    <source>
        <dbReference type="Proteomes" id="UP000007148"/>
    </source>
</evidence>
<evidence type="ECO:0000256" key="1">
    <source>
        <dbReference type="SAM" id="MobiDB-lite"/>
    </source>
</evidence>
<accession>G4TNY0</accession>
<dbReference type="AlphaFoldDB" id="G4TNY0"/>
<reference evidence="2 3" key="1">
    <citation type="journal article" date="2011" name="PLoS Pathog.">
        <title>Endophytic Life Strategies Decoded by Genome and Transcriptome Analyses of the Mutualistic Root Symbiont Piriformospora indica.</title>
        <authorList>
            <person name="Zuccaro A."/>
            <person name="Lahrmann U."/>
            <person name="Guldener U."/>
            <person name="Langen G."/>
            <person name="Pfiffi S."/>
            <person name="Biedenkopf D."/>
            <person name="Wong P."/>
            <person name="Samans B."/>
            <person name="Grimm C."/>
            <person name="Basiewicz M."/>
            <person name="Murat C."/>
            <person name="Martin F."/>
            <person name="Kogel K.H."/>
        </authorList>
    </citation>
    <scope>NUCLEOTIDE SEQUENCE [LARGE SCALE GENOMIC DNA]</scope>
    <source>
        <strain evidence="2 3">DSM 11827</strain>
    </source>
</reference>
<dbReference type="EMBL" id="CAFZ01000197">
    <property type="protein sequence ID" value="CCA73026.1"/>
    <property type="molecule type" value="Genomic_DNA"/>
</dbReference>
<proteinExistence type="predicted"/>
<keyword evidence="3" id="KW-1185">Reference proteome</keyword>
<evidence type="ECO:0000313" key="2">
    <source>
        <dbReference type="EMBL" id="CCA73026.1"/>
    </source>
</evidence>
<dbReference type="InParanoid" id="G4TNY0"/>
<comment type="caution">
    <text evidence="2">The sequence shown here is derived from an EMBL/GenBank/DDBJ whole genome shotgun (WGS) entry which is preliminary data.</text>
</comment>
<feature type="region of interest" description="Disordered" evidence="1">
    <location>
        <begin position="240"/>
        <end position="267"/>
    </location>
</feature>
<protein>
    <submittedName>
        <fullName evidence="2">Uncharacterized protein</fullName>
    </submittedName>
</protein>
<name>G4TNY0_SERID</name>
<feature type="region of interest" description="Disordered" evidence="1">
    <location>
        <begin position="1"/>
        <end position="30"/>
    </location>
</feature>
<dbReference type="HOGENOM" id="CLU_977007_0_0_1"/>